<dbReference type="Pfam" id="PF00318">
    <property type="entry name" value="Ribosomal_S2"/>
    <property type="match status" value="1"/>
</dbReference>
<evidence type="ECO:0000256" key="1">
    <source>
        <dbReference type="ARBA" id="ARBA00006242"/>
    </source>
</evidence>
<reference evidence="2" key="1">
    <citation type="journal article" date="2013" name="Protist Genomics">
        <title>The complete mitochondrial genome from an unidentified Phalansterium species.</title>
        <authorList>
            <person name="Pombert J.-F."/>
            <person name="Smirnov A."/>
            <person name="James E.R."/>
            <person name="Janouskovec J."/>
            <person name="Gray M.W."/>
            <person name="Keeling P.J."/>
        </authorList>
    </citation>
    <scope>NUCLEOTIDE SEQUENCE</scope>
    <source>
        <strain evidence="2">UTEX1284</strain>
    </source>
</reference>
<dbReference type="PANTHER" id="PTHR12534">
    <property type="entry name" value="30S RIBOSOMAL PROTEIN S2 PROKARYOTIC AND ORGANELLAR"/>
    <property type="match status" value="1"/>
</dbReference>
<keyword evidence="2" id="KW-0689">Ribosomal protein</keyword>
<dbReference type="PRINTS" id="PR00395">
    <property type="entry name" value="RIBOSOMALS2"/>
</dbReference>
<dbReference type="PANTHER" id="PTHR12534:SF0">
    <property type="entry name" value="SMALL RIBOSOMAL SUBUNIT PROTEIN US2M"/>
    <property type="match status" value="1"/>
</dbReference>
<dbReference type="SUPFAM" id="SSF52313">
    <property type="entry name" value="Ribosomal protein S2"/>
    <property type="match status" value="1"/>
</dbReference>
<dbReference type="GO" id="GO:0006412">
    <property type="term" value="P:translation"/>
    <property type="evidence" value="ECO:0007669"/>
    <property type="project" value="InterPro"/>
</dbReference>
<evidence type="ECO:0000313" key="2">
    <source>
        <dbReference type="EMBL" id="AFZ64065.1"/>
    </source>
</evidence>
<dbReference type="HAMAP" id="MF_00291_B">
    <property type="entry name" value="Ribosomal_uS2_B"/>
    <property type="match status" value="1"/>
</dbReference>
<protein>
    <submittedName>
        <fullName evidence="2">Ribosomal protein S2</fullName>
    </submittedName>
</protein>
<keyword evidence="2" id="KW-0496">Mitochondrion</keyword>
<keyword evidence="2" id="KW-0687">Ribonucleoprotein</keyword>
<gene>
    <name evidence="2" type="primary">rps2</name>
</gene>
<dbReference type="Gene3D" id="3.40.50.10490">
    <property type="entry name" value="Glucose-6-phosphate isomerase like protein, domain 1"/>
    <property type="match status" value="1"/>
</dbReference>
<name>T1QDX7_9EUKA</name>
<dbReference type="InterPro" id="IPR005706">
    <property type="entry name" value="Ribosomal_uS2_bac/mit/plastid"/>
</dbReference>
<accession>T1QDX7</accession>
<dbReference type="EMBL" id="KC121006">
    <property type="protein sequence ID" value="AFZ64065.1"/>
    <property type="molecule type" value="Genomic_DNA"/>
</dbReference>
<proteinExistence type="inferred from homology"/>
<organism evidence="2">
    <name type="scientific">Phalansterium sp. PJK-2012</name>
    <dbReference type="NCBI Taxonomy" id="1267188"/>
    <lineage>
        <taxon>Eukaryota</taxon>
        <taxon>Amoebozoa</taxon>
        <taxon>Evosea</taxon>
        <taxon>Variosea</taxon>
        <taxon>Phalansterium</taxon>
    </lineage>
</organism>
<geneLocation type="mitochondrion" evidence="2"/>
<sequence length="427" mass="51778">MANNKAFINGNSRVYSVHGDRKKLTFKNYNFRWAKRKPGWRWLYKVYLPGAYTIGRKNAKYAKKFYGRIKEKSIHAERWGSLDFTKRRFRHNFNENIIYNREISPISLMVLSLHMGTDRAKWDQKIKTYIMGRRGKNDLFNLDFGMKAYKNTLSYVNLLRRARGLFHHVGTREDDDYRHGIRQLTRHYAHLSSSYHTGNKWLGGTLTNIKQNTLRANLHKHLPMPEMYEYYEWYEFWDARQRHYKYPELVTLFDAIEEEYGINDTRIIGVPALISTDTCIDPDDCYYPIFGSHANNTSIHYYHRILMRAIKIPTRYLWYYRPALYNDYFKKRLEEIDKVSSLWVRVPLLSSQFFQKYSFRTFRYEKFVSKKREKILFKRFVRNPSLVKLVQRISADKNYRARIRVIHKNKYRYNYKLNFTKNNSKDD</sequence>
<dbReference type="InterPro" id="IPR001865">
    <property type="entry name" value="Ribosomal_uS2"/>
</dbReference>
<comment type="similarity">
    <text evidence="1">Belongs to the universal ribosomal protein uS2 family.</text>
</comment>
<dbReference type="GO" id="GO:0005763">
    <property type="term" value="C:mitochondrial small ribosomal subunit"/>
    <property type="evidence" value="ECO:0007669"/>
    <property type="project" value="TreeGrafter"/>
</dbReference>
<dbReference type="AlphaFoldDB" id="T1QDX7"/>
<dbReference type="GO" id="GO:0003735">
    <property type="term" value="F:structural constituent of ribosome"/>
    <property type="evidence" value="ECO:0007669"/>
    <property type="project" value="InterPro"/>
</dbReference>
<dbReference type="InterPro" id="IPR023591">
    <property type="entry name" value="Ribosomal_uS2_flav_dom_sf"/>
</dbReference>